<reference evidence="1" key="1">
    <citation type="submission" date="2018-11" db="EMBL/GenBank/DDBJ databases">
        <authorList>
            <consortium name="Pathogen Informatics"/>
        </authorList>
    </citation>
    <scope>NUCLEOTIDE SEQUENCE</scope>
</reference>
<sequence>MTCEQLGRPLPFHRCPVESKPNVTCANQACKFKWWVSPWSKVTVQFYLAFLLCIVET</sequence>
<dbReference type="AlphaFoldDB" id="A0A448X6I8"/>
<comment type="caution">
    <text evidence="1">The sequence shown here is derived from an EMBL/GenBank/DDBJ whole genome shotgun (WGS) entry which is preliminary data.</text>
</comment>
<name>A0A448X6I8_9PLAT</name>
<dbReference type="Proteomes" id="UP000784294">
    <property type="component" value="Unassembled WGS sequence"/>
</dbReference>
<keyword evidence="2" id="KW-1185">Reference proteome</keyword>
<protein>
    <submittedName>
        <fullName evidence="1">Uncharacterized protein</fullName>
    </submittedName>
</protein>
<proteinExistence type="predicted"/>
<gene>
    <name evidence="1" type="ORF">PXEA_LOCUS22798</name>
</gene>
<evidence type="ECO:0000313" key="1">
    <source>
        <dbReference type="EMBL" id="VEL29358.1"/>
    </source>
</evidence>
<evidence type="ECO:0000313" key="2">
    <source>
        <dbReference type="Proteomes" id="UP000784294"/>
    </source>
</evidence>
<dbReference type="EMBL" id="CAAALY010102422">
    <property type="protein sequence ID" value="VEL29358.1"/>
    <property type="molecule type" value="Genomic_DNA"/>
</dbReference>
<organism evidence="1 2">
    <name type="scientific">Protopolystoma xenopodis</name>
    <dbReference type="NCBI Taxonomy" id="117903"/>
    <lineage>
        <taxon>Eukaryota</taxon>
        <taxon>Metazoa</taxon>
        <taxon>Spiralia</taxon>
        <taxon>Lophotrochozoa</taxon>
        <taxon>Platyhelminthes</taxon>
        <taxon>Monogenea</taxon>
        <taxon>Polyopisthocotylea</taxon>
        <taxon>Polystomatidea</taxon>
        <taxon>Polystomatidae</taxon>
        <taxon>Protopolystoma</taxon>
    </lineage>
</organism>
<accession>A0A448X6I8</accession>